<dbReference type="EMBL" id="QTTT01000001">
    <property type="protein sequence ID" value="REF00851.1"/>
    <property type="molecule type" value="Genomic_DNA"/>
</dbReference>
<dbReference type="Gene3D" id="1.10.357.10">
    <property type="entry name" value="Tetracycline Repressor, domain 2"/>
    <property type="match status" value="1"/>
</dbReference>
<reference evidence="4 5" key="1">
    <citation type="submission" date="2018-08" db="EMBL/GenBank/DDBJ databases">
        <title>Sequencing the genomes of 1000 actinobacteria strains.</title>
        <authorList>
            <person name="Klenk H.-P."/>
        </authorList>
    </citation>
    <scope>NUCLEOTIDE SEQUENCE [LARGE SCALE GENOMIC DNA]</scope>
    <source>
        <strain evidence="4 5">DSM 43927</strain>
    </source>
</reference>
<dbReference type="InterPro" id="IPR009057">
    <property type="entry name" value="Homeodomain-like_sf"/>
</dbReference>
<name>A0A3D9T1Y2_9ACTN</name>
<dbReference type="InterPro" id="IPR050109">
    <property type="entry name" value="HTH-type_TetR-like_transc_reg"/>
</dbReference>
<dbReference type="AlphaFoldDB" id="A0A3D9T1Y2"/>
<organism evidence="4 5">
    <name type="scientific">Thermomonospora umbrina</name>
    <dbReference type="NCBI Taxonomy" id="111806"/>
    <lineage>
        <taxon>Bacteria</taxon>
        <taxon>Bacillati</taxon>
        <taxon>Actinomycetota</taxon>
        <taxon>Actinomycetes</taxon>
        <taxon>Streptosporangiales</taxon>
        <taxon>Thermomonosporaceae</taxon>
        <taxon>Thermomonospora</taxon>
    </lineage>
</organism>
<feature type="domain" description="HTH tetR-type" evidence="3">
    <location>
        <begin position="11"/>
        <end position="71"/>
    </location>
</feature>
<dbReference type="InterPro" id="IPR001647">
    <property type="entry name" value="HTH_TetR"/>
</dbReference>
<evidence type="ECO:0000313" key="5">
    <source>
        <dbReference type="Proteomes" id="UP000256661"/>
    </source>
</evidence>
<feature type="DNA-binding region" description="H-T-H motif" evidence="2">
    <location>
        <begin position="34"/>
        <end position="53"/>
    </location>
</feature>
<dbReference type="GO" id="GO:0003700">
    <property type="term" value="F:DNA-binding transcription factor activity"/>
    <property type="evidence" value="ECO:0007669"/>
    <property type="project" value="TreeGrafter"/>
</dbReference>
<dbReference type="PANTHER" id="PTHR30055">
    <property type="entry name" value="HTH-TYPE TRANSCRIPTIONAL REGULATOR RUTR"/>
    <property type="match status" value="1"/>
</dbReference>
<dbReference type="PRINTS" id="PR00455">
    <property type="entry name" value="HTHTETR"/>
</dbReference>
<keyword evidence="1 2" id="KW-0238">DNA-binding</keyword>
<dbReference type="Pfam" id="PF00440">
    <property type="entry name" value="TetR_N"/>
    <property type="match status" value="1"/>
</dbReference>
<dbReference type="PROSITE" id="PS50977">
    <property type="entry name" value="HTH_TETR_2"/>
    <property type="match status" value="1"/>
</dbReference>
<accession>A0A3D9T1Y2</accession>
<evidence type="ECO:0000256" key="2">
    <source>
        <dbReference type="PROSITE-ProRule" id="PRU00335"/>
    </source>
</evidence>
<dbReference type="GO" id="GO:0000976">
    <property type="term" value="F:transcription cis-regulatory region binding"/>
    <property type="evidence" value="ECO:0007669"/>
    <property type="project" value="TreeGrafter"/>
</dbReference>
<evidence type="ECO:0000256" key="1">
    <source>
        <dbReference type="ARBA" id="ARBA00023125"/>
    </source>
</evidence>
<keyword evidence="5" id="KW-1185">Reference proteome</keyword>
<dbReference type="PANTHER" id="PTHR30055:SF226">
    <property type="entry name" value="HTH-TYPE TRANSCRIPTIONAL REGULATOR PKSA"/>
    <property type="match status" value="1"/>
</dbReference>
<gene>
    <name evidence="4" type="ORF">DFJ69_6445</name>
</gene>
<dbReference type="SUPFAM" id="SSF46689">
    <property type="entry name" value="Homeodomain-like"/>
    <property type="match status" value="1"/>
</dbReference>
<evidence type="ECO:0000259" key="3">
    <source>
        <dbReference type="PROSITE" id="PS50977"/>
    </source>
</evidence>
<proteinExistence type="predicted"/>
<comment type="caution">
    <text evidence="4">The sequence shown here is derived from an EMBL/GenBank/DDBJ whole genome shotgun (WGS) entry which is preliminary data.</text>
</comment>
<dbReference type="Proteomes" id="UP000256661">
    <property type="component" value="Unassembled WGS sequence"/>
</dbReference>
<protein>
    <submittedName>
        <fullName evidence="4">TetR family transcriptional regulator</fullName>
    </submittedName>
</protein>
<evidence type="ECO:0000313" key="4">
    <source>
        <dbReference type="EMBL" id="REF00851.1"/>
    </source>
</evidence>
<sequence length="362" mass="38686">MGRLTRAEMQGENRAKILAAAREEFAERGFREAKIDRIAERAGLTRGAVYSNFPGKRGLYFAVLLDLAERAPRRPPPDDVHSVREALGAFARVWVSRLPLSTDEPTGEARLGRDLIPEIVAEPRIQQTYAQLLKLDALLLALAMERMLPVDAPPTRLTRVAEAVLTTLHGVGQMAAAAPGFVEPFDAVSVCERLADLDLSGGWPPPHTPWISPARPADEPWSPPSALDAVRDVPAPLTGDGVVAILGLHRLQAVEEAVRGAPPGSEVTAVVVTGDRDESGPLARLVVVDLLNHLRESFPRPAWPTLRLVHDETGDVAAAAGVTAVSDATETAVRIVDGRVVARAEGRGACHAAATADQPRDG</sequence>
<dbReference type="OrthoDB" id="3813186at2"/>